<keyword evidence="1" id="KW-0597">Phosphoprotein</keyword>
<dbReference type="GO" id="GO:0043709">
    <property type="term" value="P:cell adhesion involved in single-species biofilm formation"/>
    <property type="evidence" value="ECO:0007669"/>
    <property type="project" value="TreeGrafter"/>
</dbReference>
<name>A0A7W8FU53_9BACL</name>
<evidence type="ECO:0000313" key="5">
    <source>
        <dbReference type="Proteomes" id="UP000525923"/>
    </source>
</evidence>
<feature type="domain" description="Response regulatory" evidence="2">
    <location>
        <begin position="109"/>
        <end position="225"/>
    </location>
</feature>
<dbReference type="SUPFAM" id="SSF55073">
    <property type="entry name" value="Nucleotide cyclase"/>
    <property type="match status" value="1"/>
</dbReference>
<organism evidence="4 5">
    <name type="scientific">Planococcus koreensis</name>
    <dbReference type="NCBI Taxonomy" id="112331"/>
    <lineage>
        <taxon>Bacteria</taxon>
        <taxon>Bacillati</taxon>
        <taxon>Bacillota</taxon>
        <taxon>Bacilli</taxon>
        <taxon>Bacillales</taxon>
        <taxon>Caryophanaceae</taxon>
        <taxon>Planococcus</taxon>
    </lineage>
</organism>
<dbReference type="Pfam" id="PF00072">
    <property type="entry name" value="Response_reg"/>
    <property type="match status" value="2"/>
</dbReference>
<dbReference type="CDD" id="cd17574">
    <property type="entry name" value="REC_OmpR"/>
    <property type="match status" value="1"/>
</dbReference>
<feature type="domain" description="Response regulatory" evidence="2">
    <location>
        <begin position="406"/>
        <end position="529"/>
    </location>
</feature>
<reference evidence="4 5" key="1">
    <citation type="submission" date="2020-08" db="EMBL/GenBank/DDBJ databases">
        <title>Genomic Encyclopedia of Type Strains, Phase IV (KMG-IV): sequencing the most valuable type-strain genomes for metagenomic binning, comparative biology and taxonomic classification.</title>
        <authorList>
            <person name="Goeker M."/>
        </authorList>
    </citation>
    <scope>NUCLEOTIDE SEQUENCE [LARGE SCALE GENOMIC DNA]</scope>
    <source>
        <strain evidence="4 5">DSM 15895</strain>
    </source>
</reference>
<comment type="caution">
    <text evidence="4">The sequence shown here is derived from an EMBL/GenBank/DDBJ whole genome shotgun (WGS) entry which is preliminary data.</text>
</comment>
<dbReference type="RefSeq" id="WP_135501898.1">
    <property type="nucleotide sequence ID" value="NZ_JACHHE010000004.1"/>
</dbReference>
<dbReference type="GO" id="GO:0052621">
    <property type="term" value="F:diguanylate cyclase activity"/>
    <property type="evidence" value="ECO:0007669"/>
    <property type="project" value="TreeGrafter"/>
</dbReference>
<dbReference type="NCBIfam" id="TIGR00254">
    <property type="entry name" value="GGDEF"/>
    <property type="match status" value="1"/>
</dbReference>
<dbReference type="Gene3D" id="3.40.50.2300">
    <property type="match status" value="2"/>
</dbReference>
<evidence type="ECO:0000259" key="3">
    <source>
        <dbReference type="PROSITE" id="PS50887"/>
    </source>
</evidence>
<dbReference type="GO" id="GO:0005886">
    <property type="term" value="C:plasma membrane"/>
    <property type="evidence" value="ECO:0007669"/>
    <property type="project" value="TreeGrafter"/>
</dbReference>
<feature type="modified residue" description="4-aspartylphosphate" evidence="1">
    <location>
        <position position="462"/>
    </location>
</feature>
<dbReference type="OrthoDB" id="9759607at2"/>
<dbReference type="Gene3D" id="3.30.70.270">
    <property type="match status" value="1"/>
</dbReference>
<dbReference type="PANTHER" id="PTHR45138">
    <property type="entry name" value="REGULATORY COMPONENTS OF SENSORY TRANSDUCTION SYSTEM"/>
    <property type="match status" value="1"/>
</dbReference>
<dbReference type="InterPro" id="IPR001789">
    <property type="entry name" value="Sig_transdc_resp-reg_receiver"/>
</dbReference>
<dbReference type="EMBL" id="JACHHE010000004">
    <property type="protein sequence ID" value="MBB5180235.1"/>
    <property type="molecule type" value="Genomic_DNA"/>
</dbReference>
<dbReference type="GO" id="GO:0000160">
    <property type="term" value="P:phosphorelay signal transduction system"/>
    <property type="evidence" value="ECO:0007669"/>
    <property type="project" value="InterPro"/>
</dbReference>
<dbReference type="PROSITE" id="PS50887">
    <property type="entry name" value="GGDEF"/>
    <property type="match status" value="1"/>
</dbReference>
<dbReference type="SUPFAM" id="SSF47226">
    <property type="entry name" value="Histidine-containing phosphotransfer domain, HPT domain"/>
    <property type="match status" value="1"/>
</dbReference>
<gene>
    <name evidence="4" type="ORF">HNQ44_001663</name>
</gene>
<dbReference type="AlphaFoldDB" id="A0A7W8FU53"/>
<evidence type="ECO:0000313" key="4">
    <source>
        <dbReference type="EMBL" id="MBB5180235.1"/>
    </source>
</evidence>
<dbReference type="CDD" id="cd00156">
    <property type="entry name" value="REC"/>
    <property type="match status" value="1"/>
</dbReference>
<protein>
    <submittedName>
        <fullName evidence="4">Diguanylate cyclase (GGDEF)-like protein</fullName>
    </submittedName>
</protein>
<dbReference type="SUPFAM" id="SSF52172">
    <property type="entry name" value="CheY-like"/>
    <property type="match status" value="2"/>
</dbReference>
<dbReference type="SMART" id="SM00448">
    <property type="entry name" value="REC"/>
    <property type="match status" value="2"/>
</dbReference>
<feature type="modified residue" description="4-aspartylphosphate" evidence="1">
    <location>
        <position position="158"/>
    </location>
</feature>
<dbReference type="Proteomes" id="UP000525923">
    <property type="component" value="Unassembled WGS sequence"/>
</dbReference>
<feature type="domain" description="GGDEF" evidence="3">
    <location>
        <begin position="265"/>
        <end position="396"/>
    </location>
</feature>
<proteinExistence type="predicted"/>
<evidence type="ECO:0000256" key="1">
    <source>
        <dbReference type="PROSITE-ProRule" id="PRU00169"/>
    </source>
</evidence>
<accession>A0A7W8FU53</accession>
<dbReference type="Pfam" id="PF00990">
    <property type="entry name" value="GGDEF"/>
    <property type="match status" value="1"/>
</dbReference>
<keyword evidence="5" id="KW-1185">Reference proteome</keyword>
<dbReference type="CDD" id="cd01949">
    <property type="entry name" value="GGDEF"/>
    <property type="match status" value="1"/>
</dbReference>
<dbReference type="PANTHER" id="PTHR45138:SF9">
    <property type="entry name" value="DIGUANYLATE CYCLASE DGCM-RELATED"/>
    <property type="match status" value="1"/>
</dbReference>
<dbReference type="InterPro" id="IPR043128">
    <property type="entry name" value="Rev_trsase/Diguanyl_cyclase"/>
</dbReference>
<dbReference type="InterPro" id="IPR011006">
    <property type="entry name" value="CheY-like_superfamily"/>
</dbReference>
<dbReference type="InterPro" id="IPR050469">
    <property type="entry name" value="Diguanylate_Cyclase"/>
</dbReference>
<dbReference type="FunFam" id="3.30.70.270:FF:000001">
    <property type="entry name" value="Diguanylate cyclase domain protein"/>
    <property type="match status" value="1"/>
</dbReference>
<sequence length="534" mass="60124">MPPINYKAMLANRMEQDFSKWTAQPHIPEREIYRFLHTMKGTAGTIGLIELSEFCGAQMAFFAEDSTALLPIDSVNALMAALTAFFTTDVPDSPAAVDATKDAPVKESFVLIIDADAEFASSIKESLEEKGIPAVIALTGKKGMEFFYTLQPQMVLVDLQLPDVDGFELAARISEAAKSRYLPIAVTSVDGRIENQIRTMEIGATDFLAKPLTMPFFTAYVMNRLQNQEAISKGTLFDELTGAGNRKYFNNVLAHMTTLAERTRSAFTLVLMDLDHFKKVNDTYGHPVGDKVLQAFSQLVLDMKRESDYFFRYGGEEFALILPDTKAQAAAILVDRIRSAFAESDFSSLASEPFQVNFSAGISEYRLKQDTLVSMADQALYQAKKNGRNQTIVYELSNDDLRRHLNIIIVDDDSLVRKLVSRQFSGWKPDDFDIYIEEYTDGASFVESDWYKPDENYMILLDGVMPKMDGLEVLNQVRSQYPHENIVISMLTSRNNESDIVLALKSGADDYILKPFYAQEIVARVQRLTMRMFN</sequence>
<dbReference type="SMART" id="SM00267">
    <property type="entry name" value="GGDEF"/>
    <property type="match status" value="1"/>
</dbReference>
<dbReference type="GO" id="GO:1902201">
    <property type="term" value="P:negative regulation of bacterial-type flagellum-dependent cell motility"/>
    <property type="evidence" value="ECO:0007669"/>
    <property type="project" value="TreeGrafter"/>
</dbReference>
<dbReference type="InterPro" id="IPR029787">
    <property type="entry name" value="Nucleotide_cyclase"/>
</dbReference>
<dbReference type="InterPro" id="IPR036641">
    <property type="entry name" value="HPT_dom_sf"/>
</dbReference>
<evidence type="ECO:0000259" key="2">
    <source>
        <dbReference type="PROSITE" id="PS50110"/>
    </source>
</evidence>
<dbReference type="InterPro" id="IPR000160">
    <property type="entry name" value="GGDEF_dom"/>
</dbReference>
<dbReference type="PROSITE" id="PS50110">
    <property type="entry name" value="RESPONSE_REGULATORY"/>
    <property type="match status" value="2"/>
</dbReference>